<dbReference type="Gene3D" id="1.10.8.430">
    <property type="entry name" value="Helical domain of apoptotic protease-activating factors"/>
    <property type="match status" value="1"/>
</dbReference>
<dbReference type="PANTHER" id="PTHR23155">
    <property type="entry name" value="DISEASE RESISTANCE PROTEIN RP"/>
    <property type="match status" value="1"/>
</dbReference>
<evidence type="ECO:0000259" key="4">
    <source>
        <dbReference type="Pfam" id="PF00931"/>
    </source>
</evidence>
<comment type="caution">
    <text evidence="8">The sequence shown here is derived from an EMBL/GenBank/DDBJ whole genome shotgun (WGS) entry which is preliminary data.</text>
</comment>
<evidence type="ECO:0000313" key="8">
    <source>
        <dbReference type="EMBL" id="KAK4562464.1"/>
    </source>
</evidence>
<dbReference type="InterPro" id="IPR055414">
    <property type="entry name" value="LRR_R13L4/SHOC2-like"/>
</dbReference>
<dbReference type="Pfam" id="PF00931">
    <property type="entry name" value="NB-ARC"/>
    <property type="match status" value="1"/>
</dbReference>
<evidence type="ECO:0000313" key="9">
    <source>
        <dbReference type="Proteomes" id="UP001324115"/>
    </source>
</evidence>
<name>A0AAN7E4B3_QUERU</name>
<dbReference type="InterPro" id="IPR036388">
    <property type="entry name" value="WH-like_DNA-bd_sf"/>
</dbReference>
<dbReference type="EMBL" id="JAXUIC010000011">
    <property type="protein sequence ID" value="KAK4562464.1"/>
    <property type="molecule type" value="Genomic_DNA"/>
</dbReference>
<dbReference type="InterPro" id="IPR032675">
    <property type="entry name" value="LRR_dom_sf"/>
</dbReference>
<accession>A0AAN7E4B3</accession>
<dbReference type="FunFam" id="1.10.10.10:FF:000322">
    <property type="entry name" value="Probable disease resistance protein At1g63360"/>
    <property type="match status" value="1"/>
</dbReference>
<dbReference type="FunFam" id="3.40.50.300:FF:001091">
    <property type="entry name" value="Probable disease resistance protein At1g61300"/>
    <property type="match status" value="1"/>
</dbReference>
<dbReference type="GO" id="GO:0098542">
    <property type="term" value="P:defense response to other organism"/>
    <property type="evidence" value="ECO:0007669"/>
    <property type="project" value="TreeGrafter"/>
</dbReference>
<reference evidence="8 9" key="1">
    <citation type="journal article" date="2023" name="G3 (Bethesda)">
        <title>A haplotype-resolved chromosome-scale genome for Quercus rubra L. provides insights into the genetics of adaptive traits for red oak species.</title>
        <authorList>
            <person name="Kapoor B."/>
            <person name="Jenkins J."/>
            <person name="Schmutz J."/>
            <person name="Zhebentyayeva T."/>
            <person name="Kuelheim C."/>
            <person name="Coggeshall M."/>
            <person name="Heim C."/>
            <person name="Lasky J.R."/>
            <person name="Leites L."/>
            <person name="Islam-Faridi N."/>
            <person name="Romero-Severson J."/>
            <person name="DeLeo V.L."/>
            <person name="Lucas S.M."/>
            <person name="Lazic D."/>
            <person name="Gailing O."/>
            <person name="Carlson J."/>
            <person name="Staton M."/>
        </authorList>
    </citation>
    <scope>NUCLEOTIDE SEQUENCE [LARGE SCALE GENOMIC DNA]</scope>
    <source>
        <strain evidence="8">Pseudo-F2</strain>
    </source>
</reference>
<dbReference type="SUPFAM" id="SSF52058">
    <property type="entry name" value="L domain-like"/>
    <property type="match status" value="1"/>
</dbReference>
<protein>
    <submittedName>
        <fullName evidence="8">Uncharacterized protein</fullName>
    </submittedName>
</protein>
<proteinExistence type="predicted"/>
<dbReference type="InterPro" id="IPR038005">
    <property type="entry name" value="RX-like_CC"/>
</dbReference>
<dbReference type="InterPro" id="IPR042197">
    <property type="entry name" value="Apaf_helical"/>
</dbReference>
<dbReference type="Gene3D" id="3.40.50.300">
    <property type="entry name" value="P-loop containing nucleotide triphosphate hydrolases"/>
    <property type="match status" value="1"/>
</dbReference>
<dbReference type="Gene3D" id="1.20.5.4130">
    <property type="match status" value="1"/>
</dbReference>
<dbReference type="InterPro" id="IPR027417">
    <property type="entry name" value="P-loop_NTPase"/>
</dbReference>
<evidence type="ECO:0000259" key="7">
    <source>
        <dbReference type="Pfam" id="PF23598"/>
    </source>
</evidence>
<dbReference type="Gene3D" id="1.10.10.10">
    <property type="entry name" value="Winged helix-like DNA-binding domain superfamily/Winged helix DNA-binding domain"/>
    <property type="match status" value="1"/>
</dbReference>
<dbReference type="CDD" id="cd14798">
    <property type="entry name" value="RX-CC_like"/>
    <property type="match status" value="1"/>
</dbReference>
<keyword evidence="1" id="KW-0677">Repeat</keyword>
<dbReference type="Gene3D" id="3.80.10.10">
    <property type="entry name" value="Ribonuclease Inhibitor"/>
    <property type="match status" value="1"/>
</dbReference>
<dbReference type="PRINTS" id="PR00364">
    <property type="entry name" value="DISEASERSIST"/>
</dbReference>
<dbReference type="InterPro" id="IPR058922">
    <property type="entry name" value="WHD_DRP"/>
</dbReference>
<dbReference type="Proteomes" id="UP001324115">
    <property type="component" value="Unassembled WGS sequence"/>
</dbReference>
<dbReference type="InterPro" id="IPR041118">
    <property type="entry name" value="Rx_N"/>
</dbReference>
<keyword evidence="9" id="KW-1185">Reference proteome</keyword>
<evidence type="ECO:0000256" key="3">
    <source>
        <dbReference type="ARBA" id="ARBA00022821"/>
    </source>
</evidence>
<dbReference type="AlphaFoldDB" id="A0AAN7E4B3"/>
<keyword evidence="2" id="KW-0547">Nucleotide-binding</keyword>
<evidence type="ECO:0000256" key="2">
    <source>
        <dbReference type="ARBA" id="ARBA00022741"/>
    </source>
</evidence>
<gene>
    <name evidence="8" type="ORF">RGQ29_005098</name>
</gene>
<dbReference type="InterPro" id="IPR002182">
    <property type="entry name" value="NB-ARC"/>
</dbReference>
<feature type="domain" description="Disease resistance N-terminal" evidence="5">
    <location>
        <begin position="5"/>
        <end position="87"/>
    </location>
</feature>
<evidence type="ECO:0000259" key="5">
    <source>
        <dbReference type="Pfam" id="PF18052"/>
    </source>
</evidence>
<dbReference type="Pfam" id="PF23559">
    <property type="entry name" value="WHD_DRP"/>
    <property type="match status" value="1"/>
</dbReference>
<feature type="domain" description="Disease resistance R13L4/SHOC-2-like LRR" evidence="7">
    <location>
        <begin position="566"/>
        <end position="771"/>
    </location>
</feature>
<feature type="domain" description="Disease resistance protein winged helix" evidence="6">
    <location>
        <begin position="438"/>
        <end position="512"/>
    </location>
</feature>
<dbReference type="Pfam" id="PF18052">
    <property type="entry name" value="Rx_N"/>
    <property type="match status" value="1"/>
</dbReference>
<dbReference type="SUPFAM" id="SSF52540">
    <property type="entry name" value="P-loop containing nucleoside triphosphate hydrolases"/>
    <property type="match status" value="1"/>
</dbReference>
<sequence>MAESVVSGVAERLGNLLLQEANFLSGVSHQVEMLQNELKLMQSFLKVADTKQDESDLVRQLVAQIRDLAYDAEDITATYALKVGSRGVKRCDCILGEGITVHQVGSKIDVIKTRISNLKQSFQDYGIEKSTIQAGRLSSLNEMQREQRQTFSHPEHDVVGFNDGLNKLVNFLLKEEGGKRVASICGMGGLGKTTLAKMVYNDPKVKQYFNCCSWVYISQQCQRRPVLEEILTNLLSQSQKDEIRKSDEVDIIKKLKDEIRKLDEVDIINKLYQVQFDQKCLVVLDDIWNEEAWNKLCEAFPKEATNSKILLTSRNQQVCQHVDPGGFHYQLQHLNDVESLELLEKIAISGREDSVAETYMKKHGNEMIRYCGGLPLAIIVLGGLLAAKQTQDEWDDVLRLIKSYLHEEQNLQVNKVLALSYYDLPCHLKPCFLYLGHFPEDFEIPTRKLIRMWMGEGFISQIQHEGEREDTMDDVGDRYLRVLVQRCMVLVGKRGSRGRIKTCRMHDLMRDFCVSKAQEENFLHFTNILSMKQREVQIGKVRRLAIIPKSGDDDIKGVKFNEYPYLRSLLHFMPSQNYSQFKESCFKKFKLVRVLYLENFNKDNKELPKDIGCLIHLRYLSLKDSNINKVPSSIGNLRCLETIDLRIHSNDSYIPIVPNVFKYMKQLKHLYLPYDYRVSFELELSNLSYLQSLVSVDPKTIQIPTWFKLSRLQLLKVRINKQAQDATQILQILISRCPHLEKLNIFKPIKKLPEAYQFSPNLFKLILWGLTLRKTQWQR</sequence>
<evidence type="ECO:0000259" key="6">
    <source>
        <dbReference type="Pfam" id="PF23559"/>
    </source>
</evidence>
<evidence type="ECO:0000256" key="1">
    <source>
        <dbReference type="ARBA" id="ARBA00022737"/>
    </source>
</evidence>
<keyword evidence="3" id="KW-0611">Plant defense</keyword>
<dbReference type="PANTHER" id="PTHR23155:SF1185">
    <property type="entry name" value="DISEASE RESISTANCE RPP8-LIKE PROTEIN 3-RELATED"/>
    <property type="match status" value="1"/>
</dbReference>
<feature type="domain" description="NB-ARC" evidence="4">
    <location>
        <begin position="163"/>
        <end position="350"/>
    </location>
</feature>
<dbReference type="InterPro" id="IPR044974">
    <property type="entry name" value="Disease_R_plants"/>
</dbReference>
<dbReference type="GO" id="GO:0043531">
    <property type="term" value="F:ADP binding"/>
    <property type="evidence" value="ECO:0007669"/>
    <property type="project" value="InterPro"/>
</dbReference>
<organism evidence="8 9">
    <name type="scientific">Quercus rubra</name>
    <name type="common">Northern red oak</name>
    <name type="synonym">Quercus borealis</name>
    <dbReference type="NCBI Taxonomy" id="3512"/>
    <lineage>
        <taxon>Eukaryota</taxon>
        <taxon>Viridiplantae</taxon>
        <taxon>Streptophyta</taxon>
        <taxon>Embryophyta</taxon>
        <taxon>Tracheophyta</taxon>
        <taxon>Spermatophyta</taxon>
        <taxon>Magnoliopsida</taxon>
        <taxon>eudicotyledons</taxon>
        <taxon>Gunneridae</taxon>
        <taxon>Pentapetalae</taxon>
        <taxon>rosids</taxon>
        <taxon>fabids</taxon>
        <taxon>Fagales</taxon>
        <taxon>Fagaceae</taxon>
        <taxon>Quercus</taxon>
    </lineage>
</organism>
<dbReference type="Pfam" id="PF23598">
    <property type="entry name" value="LRR_14"/>
    <property type="match status" value="1"/>
</dbReference>